<comment type="caution">
    <text evidence="1">The sequence shown here is derived from an EMBL/GenBank/DDBJ whole genome shotgun (WGS) entry which is preliminary data.</text>
</comment>
<organism evidence="1 2">
    <name type="scientific">Simiduia curdlanivorans</name>
    <dbReference type="NCBI Taxonomy" id="1492769"/>
    <lineage>
        <taxon>Bacteria</taxon>
        <taxon>Pseudomonadati</taxon>
        <taxon>Pseudomonadota</taxon>
        <taxon>Gammaproteobacteria</taxon>
        <taxon>Cellvibrionales</taxon>
        <taxon>Cellvibrionaceae</taxon>
        <taxon>Simiduia</taxon>
    </lineage>
</organism>
<dbReference type="EMBL" id="JBHSCX010000003">
    <property type="protein sequence ID" value="MFC4361290.1"/>
    <property type="molecule type" value="Genomic_DNA"/>
</dbReference>
<evidence type="ECO:0000313" key="2">
    <source>
        <dbReference type="Proteomes" id="UP001595840"/>
    </source>
</evidence>
<dbReference type="InterPro" id="IPR006905">
    <property type="entry name" value="Flavin_halogenase"/>
</dbReference>
<protein>
    <submittedName>
        <fullName evidence="1">Tryptophan 7-halogenase</fullName>
    </submittedName>
</protein>
<dbReference type="Pfam" id="PF04820">
    <property type="entry name" value="Trp_halogenase"/>
    <property type="match status" value="2"/>
</dbReference>
<dbReference type="RefSeq" id="WP_290259964.1">
    <property type="nucleotide sequence ID" value="NZ_JAUFQG010000004.1"/>
</dbReference>
<sequence length="460" mass="51744">MSQRWVIYGNDASSWSTALFLHHQLPARLIQLTLVVAPANADLGLSLNSDSVDFHRLLDIDEREFLIATQASIQLAHQFSHWSRPAQELLLSSTPYGDSHQQIDFFHWLHAAKSTGGNYSSEHFNLNTTAAKRGHFSPLPQDAPAQFKNLRHGYQVSEARYCKFLRTLAERRGLKLIEAEIANHTAPEPGSHTVDLVVRNGKRETLAFDYFITTKSAGAETAASDWRDCSAFIPTSKSETHISPASAQPLFVSHQRHQKVWQSTINTQRECIINRHTPVASNAKPAPGFLTKPWQGNHIYLGQAACSLADIFENSLAITQRALFHLLALFPFRPSPEKVAEFNRRVSADCESLLDLHNGIFFSAGLIEQKTHSFDARLALFLQHGYARQSEHEFLSDSCWLVLLAELYQWPDHLSLQLDNMDKSAIEKFLNFASAHCASTVRTLPPFTNLLTYLSKAHQP</sequence>
<dbReference type="Proteomes" id="UP001595840">
    <property type="component" value="Unassembled WGS sequence"/>
</dbReference>
<evidence type="ECO:0000313" key="1">
    <source>
        <dbReference type="EMBL" id="MFC4361290.1"/>
    </source>
</evidence>
<accession>A0ABV8V219</accession>
<dbReference type="InterPro" id="IPR036188">
    <property type="entry name" value="FAD/NAD-bd_sf"/>
</dbReference>
<gene>
    <name evidence="1" type="ORF">ACFOX3_03190</name>
</gene>
<reference evidence="2" key="1">
    <citation type="journal article" date="2019" name="Int. J. Syst. Evol. Microbiol.">
        <title>The Global Catalogue of Microorganisms (GCM) 10K type strain sequencing project: providing services to taxonomists for standard genome sequencing and annotation.</title>
        <authorList>
            <consortium name="The Broad Institute Genomics Platform"/>
            <consortium name="The Broad Institute Genome Sequencing Center for Infectious Disease"/>
            <person name="Wu L."/>
            <person name="Ma J."/>
        </authorList>
    </citation>
    <scope>NUCLEOTIDE SEQUENCE [LARGE SCALE GENOMIC DNA]</scope>
    <source>
        <strain evidence="2">CECT 8570</strain>
    </source>
</reference>
<keyword evidence="2" id="KW-1185">Reference proteome</keyword>
<proteinExistence type="predicted"/>
<dbReference type="Gene3D" id="3.50.50.60">
    <property type="entry name" value="FAD/NAD(P)-binding domain"/>
    <property type="match status" value="2"/>
</dbReference>
<name>A0ABV8V219_9GAMM</name>